<dbReference type="VEuPathDB" id="CryptoDB:Chro.80576"/>
<reference evidence="2 3" key="3">
    <citation type="submission" date="2017-10" db="EMBL/GenBank/DDBJ databases">
        <title>Consistent, comparative and evidence-based genome annotation and re-annotation for the closely-related species, Cryptosporidium parvum, C. hominis and C. tyzzeri.</title>
        <authorList>
            <person name="Baptista R.P."/>
            <person name="Li Y."/>
            <person name="Sateriale A."/>
            <person name="Striepen B."/>
            <person name="Kissinger J.C."/>
        </authorList>
    </citation>
    <scope>NUCLEOTIDE SEQUENCE [LARGE SCALE GENOMIC DNA]</scope>
    <source>
        <strain evidence="2">30976</strain>
    </source>
</reference>
<accession>A0A0S4TM77</accession>
<sequence>MVAALEEVVKHIENNFGDILTLSEIDNSYKDKIIAKATLGLQQNKDNFSKFNEKKIVSLEISQNGFRILEEEDSNFYETIEGFLYSQVPEIWIKYFETKISEKLQE</sequence>
<dbReference type="VEuPathDB" id="CryptoDB:CHUDEA8_5040"/>
<evidence type="ECO:0000313" key="2">
    <source>
        <dbReference type="EMBL" id="PPS98308.1"/>
    </source>
</evidence>
<keyword evidence="3" id="KW-1185">Reference proteome</keyword>
<proteinExistence type="predicted"/>
<dbReference type="VEuPathDB" id="CryptoDB:ChTU502y2012_400fg0195"/>
<reference evidence="1" key="2">
    <citation type="submission" date="2015-08" db="EMBL/GenBank/DDBJ databases">
        <authorList>
            <person name="Babu N.S."/>
            <person name="Beckwith C.J."/>
            <person name="Beseler K.G."/>
            <person name="Brison A."/>
            <person name="Carone J.V."/>
            <person name="Caskin T.P."/>
            <person name="Diamond M."/>
            <person name="Durham M.E."/>
            <person name="Foxe J.M."/>
            <person name="Go M."/>
            <person name="Henderson B.A."/>
            <person name="Jones I.B."/>
            <person name="McGettigan J.A."/>
            <person name="Micheletti S.J."/>
            <person name="Nasrallah M.E."/>
            <person name="Ortiz D."/>
            <person name="Piller C.R."/>
            <person name="Privatt S.R."/>
            <person name="Schneider S.L."/>
            <person name="Sharp S."/>
            <person name="Smith T.C."/>
            <person name="Stanton J.D."/>
            <person name="Ullery H.E."/>
            <person name="Wilson R.J."/>
            <person name="Serrano M.G."/>
            <person name="Buck G."/>
            <person name="Lee V."/>
            <person name="Wang Y."/>
            <person name="Carvalho R."/>
            <person name="Voegtly L."/>
            <person name="Shi R."/>
            <person name="Duckworth R."/>
            <person name="Johnson A."/>
            <person name="Loviza R."/>
            <person name="Walstead R."/>
            <person name="Shah Z."/>
            <person name="Kiflezghi M."/>
            <person name="Wade K."/>
            <person name="Ball S.L."/>
            <person name="Bradley K.W."/>
            <person name="Asai D.J."/>
            <person name="Bowman C.A."/>
            <person name="Russell D.A."/>
            <person name="Pope W.H."/>
            <person name="Jacobs-Sera D."/>
            <person name="Hendrix R.W."/>
            <person name="Hatfull G.F."/>
        </authorList>
    </citation>
    <scope>NUCLEOTIDE SEQUENCE [LARGE SCALE GENOMIC DNA]</scope>
</reference>
<dbReference type="OrthoDB" id="338332at2759"/>
<dbReference type="Proteomes" id="UP001429100">
    <property type="component" value="Unassembled WGS sequence"/>
</dbReference>
<dbReference type="EMBL" id="LN877954">
    <property type="protein sequence ID" value="CUV08056.1"/>
    <property type="molecule type" value="Genomic_DNA"/>
</dbReference>
<name>A0A0S4TM77_CRYHO</name>
<dbReference type="Proteomes" id="UP000199752">
    <property type="component" value="Chromosome 8"/>
</dbReference>
<reference evidence="2 3" key="1">
    <citation type="submission" date="2014-11" db="EMBL/GenBank/DDBJ databases">
        <title>Comparative genomic analysis of Cryptosporidium hominis reveals occurrence of genetic recombination in virulent subtypes.</title>
        <authorList>
            <person name="Guo Y."/>
            <person name="Tang K."/>
            <person name="Frace M."/>
            <person name="Li N."/>
            <person name="Roellig D.M."/>
            <person name="Sammons S."/>
            <person name="Knipe K."/>
            <person name="Rowe L."/>
            <person name="Feng Y."/>
            <person name="Xiao L."/>
        </authorList>
    </citation>
    <scope>NUCLEOTIDE SEQUENCE [LARGE SCALE GENOMIC DNA]</scope>
    <source>
        <strain evidence="2">30976</strain>
    </source>
</reference>
<dbReference type="AlphaFoldDB" id="A0A0S4TM77"/>
<evidence type="ECO:0000313" key="3">
    <source>
        <dbReference type="Proteomes" id="UP001429100"/>
    </source>
</evidence>
<protein>
    <submittedName>
        <fullName evidence="1">Uncharacterized protein</fullName>
    </submittedName>
</protein>
<organism evidence="1">
    <name type="scientific">Cryptosporidium hominis</name>
    <dbReference type="NCBI Taxonomy" id="237895"/>
    <lineage>
        <taxon>Eukaryota</taxon>
        <taxon>Sar</taxon>
        <taxon>Alveolata</taxon>
        <taxon>Apicomplexa</taxon>
        <taxon>Conoidasida</taxon>
        <taxon>Coccidia</taxon>
        <taxon>Eucoccidiorida</taxon>
        <taxon>Eimeriorina</taxon>
        <taxon>Cryptosporidiidae</taxon>
        <taxon>Cryptosporidium</taxon>
    </lineage>
</organism>
<dbReference type="VEuPathDB" id="CryptoDB:GY17_00000955"/>
<evidence type="ECO:0000313" key="1">
    <source>
        <dbReference type="EMBL" id="CUV08056.1"/>
    </source>
</evidence>
<dbReference type="EMBL" id="JTAI01000002">
    <property type="protein sequence ID" value="PPS98308.1"/>
    <property type="molecule type" value="Genomic_DNA"/>
</dbReference>
<gene>
    <name evidence="1" type="ORF">CHUDEA8_5040</name>
    <name evidence="2" type="ORF">GY17_00000955</name>
</gene>